<dbReference type="SUPFAM" id="SSF51735">
    <property type="entry name" value="NAD(P)-binding Rossmann-fold domains"/>
    <property type="match status" value="1"/>
</dbReference>
<dbReference type="OrthoDB" id="5545019at2759"/>
<sequence>MMSPARTSVDSFGTAVHAYLPHIVRNVVYSDFAVRRVHPFLSTIGAVALTYYSARALYRMGKSVTKYLLTAPLNLGADLRKSGEWAVITGGSDGIGKEYAFQLAHKGLNIVLIARSLEKLEGLAREITAKYNVQTKIIAIDLSKMGHQNVPQMQDELKDLDIAVLVNCAGVLGSGGRFLETPPTDEDAAQMVNLNNRSLVMMTRAIMPMMLNRKTKESKYIINVGGLLGGHMPAAGYALYGATRAFTDSFSRALHVEYSESGISVQSLLPGATQTNMVAEQIQKYAVPTADVVSSSLAQLGWSSRTFGHWRHAFSATRRSLLNDVLNLTRAPRRGEKAVKA</sequence>
<dbReference type="CDD" id="cd05356">
    <property type="entry name" value="17beta-HSD1_like_SDR_c"/>
    <property type="match status" value="1"/>
</dbReference>
<keyword evidence="3" id="KW-1133">Transmembrane helix</keyword>
<dbReference type="STRING" id="947166.A0A1D1UWZ1"/>
<dbReference type="GO" id="GO:0016491">
    <property type="term" value="F:oxidoreductase activity"/>
    <property type="evidence" value="ECO:0007669"/>
    <property type="project" value="UniProtKB-KW"/>
</dbReference>
<dbReference type="Pfam" id="PF00106">
    <property type="entry name" value="adh_short"/>
    <property type="match status" value="1"/>
</dbReference>
<feature type="transmembrane region" description="Helical" evidence="3">
    <location>
        <begin position="40"/>
        <end position="58"/>
    </location>
</feature>
<organism evidence="4 5">
    <name type="scientific">Ramazzottius varieornatus</name>
    <name type="common">Water bear</name>
    <name type="synonym">Tardigrade</name>
    <dbReference type="NCBI Taxonomy" id="947166"/>
    <lineage>
        <taxon>Eukaryota</taxon>
        <taxon>Metazoa</taxon>
        <taxon>Ecdysozoa</taxon>
        <taxon>Tardigrada</taxon>
        <taxon>Eutardigrada</taxon>
        <taxon>Parachela</taxon>
        <taxon>Hypsibioidea</taxon>
        <taxon>Ramazzottiidae</taxon>
        <taxon>Ramazzottius</taxon>
    </lineage>
</organism>
<keyword evidence="3" id="KW-0472">Membrane</keyword>
<dbReference type="AlphaFoldDB" id="A0A1D1UWZ1"/>
<dbReference type="Gene3D" id="3.40.50.720">
    <property type="entry name" value="NAD(P)-binding Rossmann-like Domain"/>
    <property type="match status" value="1"/>
</dbReference>
<dbReference type="InterPro" id="IPR036291">
    <property type="entry name" value="NAD(P)-bd_dom_sf"/>
</dbReference>
<keyword evidence="5" id="KW-1185">Reference proteome</keyword>
<dbReference type="PRINTS" id="PR00081">
    <property type="entry name" value="GDHRDH"/>
</dbReference>
<evidence type="ECO:0000256" key="1">
    <source>
        <dbReference type="ARBA" id="ARBA00006484"/>
    </source>
</evidence>
<dbReference type="PANTHER" id="PTHR43899">
    <property type="entry name" value="RH59310P"/>
    <property type="match status" value="1"/>
</dbReference>
<dbReference type="InterPro" id="IPR051019">
    <property type="entry name" value="VLCFA-Steroid_DH"/>
</dbReference>
<evidence type="ECO:0000313" key="4">
    <source>
        <dbReference type="EMBL" id="GAU93110.1"/>
    </source>
</evidence>
<accession>A0A1D1UWZ1</accession>
<dbReference type="InterPro" id="IPR002347">
    <property type="entry name" value="SDR_fam"/>
</dbReference>
<comment type="similarity">
    <text evidence="1">Belongs to the short-chain dehydrogenases/reductases (SDR) family.</text>
</comment>
<reference evidence="4 5" key="1">
    <citation type="journal article" date="2016" name="Nat. Commun.">
        <title>Extremotolerant tardigrade genome and improved radiotolerance of human cultured cells by tardigrade-unique protein.</title>
        <authorList>
            <person name="Hashimoto T."/>
            <person name="Horikawa D.D."/>
            <person name="Saito Y."/>
            <person name="Kuwahara H."/>
            <person name="Kozuka-Hata H."/>
            <person name="Shin-I T."/>
            <person name="Minakuchi Y."/>
            <person name="Ohishi K."/>
            <person name="Motoyama A."/>
            <person name="Aizu T."/>
            <person name="Enomoto A."/>
            <person name="Kondo K."/>
            <person name="Tanaka S."/>
            <person name="Hara Y."/>
            <person name="Koshikawa S."/>
            <person name="Sagara H."/>
            <person name="Miura T."/>
            <person name="Yokobori S."/>
            <person name="Miyagawa K."/>
            <person name="Suzuki Y."/>
            <person name="Kubo T."/>
            <person name="Oyama M."/>
            <person name="Kohara Y."/>
            <person name="Fujiyama A."/>
            <person name="Arakawa K."/>
            <person name="Katayama T."/>
            <person name="Toyoda A."/>
            <person name="Kunieda T."/>
        </authorList>
    </citation>
    <scope>NUCLEOTIDE SEQUENCE [LARGE SCALE GENOMIC DNA]</scope>
    <source>
        <strain evidence="4 5">YOKOZUNA-1</strain>
    </source>
</reference>
<dbReference type="Proteomes" id="UP000186922">
    <property type="component" value="Unassembled WGS sequence"/>
</dbReference>
<evidence type="ECO:0000256" key="2">
    <source>
        <dbReference type="ARBA" id="ARBA00023002"/>
    </source>
</evidence>
<comment type="caution">
    <text evidence="4">The sequence shown here is derived from an EMBL/GenBank/DDBJ whole genome shotgun (WGS) entry which is preliminary data.</text>
</comment>
<dbReference type="PANTHER" id="PTHR43899:SF13">
    <property type="entry name" value="RH59310P"/>
    <property type="match status" value="1"/>
</dbReference>
<keyword evidence="3" id="KW-0812">Transmembrane</keyword>
<evidence type="ECO:0000313" key="5">
    <source>
        <dbReference type="Proteomes" id="UP000186922"/>
    </source>
</evidence>
<proteinExistence type="inferred from homology"/>
<protein>
    <submittedName>
        <fullName evidence="4">Uncharacterized protein</fullName>
    </submittedName>
</protein>
<evidence type="ECO:0000256" key="3">
    <source>
        <dbReference type="SAM" id="Phobius"/>
    </source>
</evidence>
<keyword evidence="2" id="KW-0560">Oxidoreductase</keyword>
<dbReference type="EMBL" id="BDGG01000002">
    <property type="protein sequence ID" value="GAU93110.1"/>
    <property type="molecule type" value="Genomic_DNA"/>
</dbReference>
<gene>
    <name evidence="4" type="primary">RvY_05097-1</name>
    <name evidence="4" type="synonym">RvY_05097.1</name>
    <name evidence="4" type="ORF">RvY_05097</name>
</gene>
<name>A0A1D1UWZ1_RAMVA</name>
<feature type="transmembrane region" description="Helical" evidence="3">
    <location>
        <begin position="220"/>
        <end position="240"/>
    </location>
</feature>